<dbReference type="SMART" id="SM00470">
    <property type="entry name" value="ParB"/>
    <property type="match status" value="1"/>
</dbReference>
<proteinExistence type="predicted"/>
<comment type="caution">
    <text evidence="2">The sequence shown here is derived from an EMBL/GenBank/DDBJ whole genome shotgun (WGS) entry which is preliminary data.</text>
</comment>
<dbReference type="EMBL" id="BNJK01000003">
    <property type="protein sequence ID" value="GHP00923.1"/>
    <property type="molecule type" value="Genomic_DNA"/>
</dbReference>
<organism evidence="2 3">
    <name type="scientific">Reticulibacter mediterranei</name>
    <dbReference type="NCBI Taxonomy" id="2778369"/>
    <lineage>
        <taxon>Bacteria</taxon>
        <taxon>Bacillati</taxon>
        <taxon>Chloroflexota</taxon>
        <taxon>Ktedonobacteria</taxon>
        <taxon>Ktedonobacterales</taxon>
        <taxon>Reticulibacteraceae</taxon>
        <taxon>Reticulibacter</taxon>
    </lineage>
</organism>
<dbReference type="RefSeq" id="WP_236065351.1">
    <property type="nucleotide sequence ID" value="NZ_BNJK01000003.1"/>
</dbReference>
<sequence length="229" mass="26064">MTIDELEEGIRELTSLPTHKRIEAINRLMKVIGEVHPNSDPVSSVLWVPAEMVVANSYNPNTVMPPEMRLLYLSIKEDGYTQPIVVYWSEERQLYIVVDGFHRNRVGKEYSDIRERTHGYLPIVVISKSMAKLIEATIRHNRARGDHSVLGMVNVIAMLVEAGRSDAEIGKELGMSADEVWRLKQASGNSALFEQHTANIPALFKNRTYSRSWKPAPDEKTEQPPQREE</sequence>
<accession>A0A8J3NAZ2</accession>
<dbReference type="Proteomes" id="UP000597444">
    <property type="component" value="Unassembled WGS sequence"/>
</dbReference>
<gene>
    <name evidence="2" type="ORF">KSF_109700</name>
</gene>
<protein>
    <recommendedName>
        <fullName evidence="1">ParB-like N-terminal domain-containing protein</fullName>
    </recommendedName>
</protein>
<evidence type="ECO:0000313" key="2">
    <source>
        <dbReference type="EMBL" id="GHP00923.1"/>
    </source>
</evidence>
<evidence type="ECO:0000313" key="3">
    <source>
        <dbReference type="Proteomes" id="UP000597444"/>
    </source>
</evidence>
<dbReference type="CDD" id="cd16397">
    <property type="entry name" value="IbrB_like"/>
    <property type="match status" value="1"/>
</dbReference>
<keyword evidence="3" id="KW-1185">Reference proteome</keyword>
<reference evidence="2" key="1">
    <citation type="submission" date="2020-10" db="EMBL/GenBank/DDBJ databases">
        <title>Taxonomic study of unclassified bacteria belonging to the class Ktedonobacteria.</title>
        <authorList>
            <person name="Yabe S."/>
            <person name="Wang C.M."/>
            <person name="Zheng Y."/>
            <person name="Sakai Y."/>
            <person name="Cavaletti L."/>
            <person name="Monciardini P."/>
            <person name="Donadio S."/>
        </authorList>
    </citation>
    <scope>NUCLEOTIDE SEQUENCE</scope>
    <source>
        <strain evidence="2">ID150040</strain>
    </source>
</reference>
<dbReference type="Gene3D" id="3.90.1530.10">
    <property type="entry name" value="Conserved hypothetical protein from pyrococcus furiosus pfu- 392566-001, ParB domain"/>
    <property type="match status" value="1"/>
</dbReference>
<dbReference type="Pfam" id="PF02195">
    <property type="entry name" value="ParB_N"/>
    <property type="match status" value="1"/>
</dbReference>
<dbReference type="InterPro" id="IPR003115">
    <property type="entry name" value="ParB_N"/>
</dbReference>
<name>A0A8J3NAZ2_9CHLR</name>
<dbReference type="SUPFAM" id="SSF110849">
    <property type="entry name" value="ParB/Sulfiredoxin"/>
    <property type="match status" value="1"/>
</dbReference>
<feature type="domain" description="ParB-like N-terminal" evidence="1">
    <location>
        <begin position="46"/>
        <end position="142"/>
    </location>
</feature>
<dbReference type="AlphaFoldDB" id="A0A8J3NAZ2"/>
<evidence type="ECO:0000259" key="1">
    <source>
        <dbReference type="SMART" id="SM00470"/>
    </source>
</evidence>
<dbReference type="InterPro" id="IPR036086">
    <property type="entry name" value="ParB/Sulfiredoxin_sf"/>
</dbReference>